<accession>A0A7C3N6W2</accession>
<proteinExistence type="inferred from homology"/>
<keyword evidence="3" id="KW-1003">Cell membrane</keyword>
<evidence type="ECO:0000256" key="9">
    <source>
        <dbReference type="SAM" id="Phobius"/>
    </source>
</evidence>
<evidence type="ECO:0000256" key="5">
    <source>
        <dbReference type="ARBA" id="ARBA00022927"/>
    </source>
</evidence>
<evidence type="ECO:0000256" key="3">
    <source>
        <dbReference type="ARBA" id="ARBA00022475"/>
    </source>
</evidence>
<comment type="caution">
    <text evidence="11">The sequence shown here is derived from an EMBL/GenBank/DDBJ whole genome shotgun (WGS) entry which is preliminary data.</text>
</comment>
<comment type="similarity">
    <text evidence="8">Belongs to the exbB/tolQ family.</text>
</comment>
<evidence type="ECO:0000256" key="4">
    <source>
        <dbReference type="ARBA" id="ARBA00022692"/>
    </source>
</evidence>
<feature type="domain" description="MotA/TolQ/ExbB proton channel" evidence="10">
    <location>
        <begin position="68"/>
        <end position="189"/>
    </location>
</feature>
<dbReference type="GO" id="GO:0005886">
    <property type="term" value="C:plasma membrane"/>
    <property type="evidence" value="ECO:0007669"/>
    <property type="project" value="UniProtKB-SubCell"/>
</dbReference>
<organism evidence="11">
    <name type="scientific">candidate division WOR-3 bacterium</name>
    <dbReference type="NCBI Taxonomy" id="2052148"/>
    <lineage>
        <taxon>Bacteria</taxon>
        <taxon>Bacteria division WOR-3</taxon>
    </lineage>
</organism>
<comment type="subcellular location">
    <subcellularLocation>
        <location evidence="1">Cell membrane</location>
        <topology evidence="1">Multi-pass membrane protein</topology>
    </subcellularLocation>
    <subcellularLocation>
        <location evidence="8">Membrane</location>
        <topology evidence="8">Multi-pass membrane protein</topology>
    </subcellularLocation>
</comment>
<keyword evidence="5 8" id="KW-0653">Protein transport</keyword>
<dbReference type="InterPro" id="IPR050790">
    <property type="entry name" value="ExbB/TolQ_transport"/>
</dbReference>
<gene>
    <name evidence="11" type="ORF">ENS15_04530</name>
</gene>
<protein>
    <submittedName>
        <fullName evidence="11">MotA/TolQ/ExbB proton channel family protein</fullName>
    </submittedName>
</protein>
<keyword evidence="6 9" id="KW-1133">Transmembrane helix</keyword>
<keyword evidence="7 9" id="KW-0472">Membrane</keyword>
<dbReference type="Pfam" id="PF01618">
    <property type="entry name" value="MotA_ExbB"/>
    <property type="match status" value="1"/>
</dbReference>
<evidence type="ECO:0000256" key="7">
    <source>
        <dbReference type="ARBA" id="ARBA00023136"/>
    </source>
</evidence>
<feature type="transmembrane region" description="Helical" evidence="9">
    <location>
        <begin position="153"/>
        <end position="178"/>
    </location>
</feature>
<dbReference type="PANTHER" id="PTHR30625:SF15">
    <property type="entry name" value="BIOPOLYMER TRANSPORT PROTEIN EXBB"/>
    <property type="match status" value="1"/>
</dbReference>
<reference evidence="11" key="1">
    <citation type="journal article" date="2020" name="mSystems">
        <title>Genome- and Community-Level Interaction Insights into Carbon Utilization and Element Cycling Functions of Hydrothermarchaeota in Hydrothermal Sediment.</title>
        <authorList>
            <person name="Zhou Z."/>
            <person name="Liu Y."/>
            <person name="Xu W."/>
            <person name="Pan J."/>
            <person name="Luo Z.H."/>
            <person name="Li M."/>
        </authorList>
    </citation>
    <scope>NUCLEOTIDE SEQUENCE [LARGE SCALE GENOMIC DNA]</scope>
    <source>
        <strain evidence="11">SpSt-464</strain>
    </source>
</reference>
<dbReference type="EMBL" id="DSTT01000005">
    <property type="protein sequence ID" value="HFK23899.1"/>
    <property type="molecule type" value="Genomic_DNA"/>
</dbReference>
<evidence type="ECO:0000256" key="2">
    <source>
        <dbReference type="ARBA" id="ARBA00022448"/>
    </source>
</evidence>
<evidence type="ECO:0000256" key="6">
    <source>
        <dbReference type="ARBA" id="ARBA00022989"/>
    </source>
</evidence>
<evidence type="ECO:0000259" key="10">
    <source>
        <dbReference type="Pfam" id="PF01618"/>
    </source>
</evidence>
<dbReference type="GO" id="GO:0017038">
    <property type="term" value="P:protein import"/>
    <property type="evidence" value="ECO:0007669"/>
    <property type="project" value="TreeGrafter"/>
</dbReference>
<keyword evidence="2 8" id="KW-0813">Transport</keyword>
<keyword evidence="4 9" id="KW-0812">Transmembrane</keyword>
<sequence>MLDLFQRGGWTMWPLLACAIIGVVFIIERFVTLLIMNKNPKKFVEELKKKIEKEGIDAAIQFCAKNPSPFARIIEAALTEFQYVGKDKGAIEDAIGKAGITELAFLDRGMPFLAAVITLAPMLGFLGTVSGMINAFDAIALAGTVEPKLVASGISEALITTLAGLVIAIPVSAAYTYFQTVINGYSRTLEDASNKIVEILMSLEIEEA</sequence>
<dbReference type="PANTHER" id="PTHR30625">
    <property type="entry name" value="PROTEIN TOLQ"/>
    <property type="match status" value="1"/>
</dbReference>
<evidence type="ECO:0000256" key="8">
    <source>
        <dbReference type="RuleBase" id="RU004057"/>
    </source>
</evidence>
<name>A0A7C3N6W2_UNCW3</name>
<dbReference type="InterPro" id="IPR002898">
    <property type="entry name" value="MotA_ExbB_proton_chnl"/>
</dbReference>
<dbReference type="AlphaFoldDB" id="A0A7C3N6W2"/>
<feature type="transmembrane region" description="Helical" evidence="9">
    <location>
        <begin position="112"/>
        <end position="133"/>
    </location>
</feature>
<evidence type="ECO:0000256" key="1">
    <source>
        <dbReference type="ARBA" id="ARBA00004651"/>
    </source>
</evidence>
<feature type="transmembrane region" description="Helical" evidence="9">
    <location>
        <begin position="12"/>
        <end position="35"/>
    </location>
</feature>
<evidence type="ECO:0000313" key="11">
    <source>
        <dbReference type="EMBL" id="HFK23899.1"/>
    </source>
</evidence>